<dbReference type="PANTHER" id="PTHR43031">
    <property type="entry name" value="FAD-DEPENDENT OXIDOREDUCTASE"/>
    <property type="match status" value="1"/>
</dbReference>
<dbReference type="Pfam" id="PF00581">
    <property type="entry name" value="Rhodanese"/>
    <property type="match status" value="1"/>
</dbReference>
<dbReference type="OrthoDB" id="9808735at2"/>
<dbReference type="GO" id="GO:0016740">
    <property type="term" value="F:transferase activity"/>
    <property type="evidence" value="ECO:0007669"/>
    <property type="project" value="UniProtKB-KW"/>
</dbReference>
<dbReference type="InterPro" id="IPR050229">
    <property type="entry name" value="GlpE_sulfurtransferase"/>
</dbReference>
<keyword evidence="2" id="KW-0808">Transferase</keyword>
<feature type="domain" description="Rhodanese" evidence="1">
    <location>
        <begin position="15"/>
        <end position="102"/>
    </location>
</feature>
<organism evidence="2 3">
    <name type="scientific">Marinoscillum furvescens DSM 4134</name>
    <dbReference type="NCBI Taxonomy" id="1122208"/>
    <lineage>
        <taxon>Bacteria</taxon>
        <taxon>Pseudomonadati</taxon>
        <taxon>Bacteroidota</taxon>
        <taxon>Cytophagia</taxon>
        <taxon>Cytophagales</taxon>
        <taxon>Reichenbachiellaceae</taxon>
        <taxon>Marinoscillum</taxon>
    </lineage>
</organism>
<proteinExistence type="predicted"/>
<dbReference type="Gene3D" id="3.40.250.10">
    <property type="entry name" value="Rhodanese-like domain"/>
    <property type="match status" value="1"/>
</dbReference>
<dbReference type="PANTHER" id="PTHR43031:SF1">
    <property type="entry name" value="PYRIDINE NUCLEOTIDE-DISULPHIDE OXIDOREDUCTASE"/>
    <property type="match status" value="1"/>
</dbReference>
<reference evidence="2 3" key="1">
    <citation type="submission" date="2018-07" db="EMBL/GenBank/DDBJ databases">
        <title>Genomic Encyclopedia of Type Strains, Phase IV (KMG-IV): sequencing the most valuable type-strain genomes for metagenomic binning, comparative biology and taxonomic classification.</title>
        <authorList>
            <person name="Goeker M."/>
        </authorList>
    </citation>
    <scope>NUCLEOTIDE SEQUENCE [LARGE SCALE GENOMIC DNA]</scope>
    <source>
        <strain evidence="2 3">DSM 4134</strain>
    </source>
</reference>
<dbReference type="SUPFAM" id="SSF52821">
    <property type="entry name" value="Rhodanese/Cell cycle control phosphatase"/>
    <property type="match status" value="1"/>
</dbReference>
<protein>
    <submittedName>
        <fullName evidence="2">Rhodanese-related sulfurtransferase</fullName>
    </submittedName>
</protein>
<dbReference type="EMBL" id="QREG01000015">
    <property type="protein sequence ID" value="RED96167.1"/>
    <property type="molecule type" value="Genomic_DNA"/>
</dbReference>
<dbReference type="CDD" id="cd00158">
    <property type="entry name" value="RHOD"/>
    <property type="match status" value="1"/>
</dbReference>
<dbReference type="RefSeq" id="WP_115869025.1">
    <property type="nucleotide sequence ID" value="NZ_QREG01000015.1"/>
</dbReference>
<dbReference type="Proteomes" id="UP000256779">
    <property type="component" value="Unassembled WGS sequence"/>
</dbReference>
<name>A0A3D9KZU5_MARFU</name>
<evidence type="ECO:0000313" key="3">
    <source>
        <dbReference type="Proteomes" id="UP000256779"/>
    </source>
</evidence>
<dbReference type="InterPro" id="IPR036873">
    <property type="entry name" value="Rhodanese-like_dom_sf"/>
</dbReference>
<keyword evidence="3" id="KW-1185">Reference proteome</keyword>
<dbReference type="PROSITE" id="PS50206">
    <property type="entry name" value="RHODANESE_3"/>
    <property type="match status" value="1"/>
</dbReference>
<dbReference type="AlphaFoldDB" id="A0A3D9KZU5"/>
<dbReference type="SMART" id="SM00450">
    <property type="entry name" value="RHOD"/>
    <property type="match status" value="1"/>
</dbReference>
<dbReference type="InterPro" id="IPR001763">
    <property type="entry name" value="Rhodanese-like_dom"/>
</dbReference>
<sequence>MNDITPEELKQRLLQNEPLTLLDVREPWEHEEFNIGASLYPLYNLPDRLEELTPLQEQEVIVHCQSGKRSGQAKKFLRKNGFKKVRSLIGGLASFHTSPLQS</sequence>
<evidence type="ECO:0000259" key="1">
    <source>
        <dbReference type="PROSITE" id="PS50206"/>
    </source>
</evidence>
<comment type="caution">
    <text evidence="2">The sequence shown here is derived from an EMBL/GenBank/DDBJ whole genome shotgun (WGS) entry which is preliminary data.</text>
</comment>
<accession>A0A3D9KZU5</accession>
<evidence type="ECO:0000313" key="2">
    <source>
        <dbReference type="EMBL" id="RED96167.1"/>
    </source>
</evidence>
<gene>
    <name evidence="2" type="ORF">C7460_11558</name>
</gene>